<dbReference type="InterPro" id="IPR006620">
    <property type="entry name" value="Pro_4_hyd_alph"/>
</dbReference>
<keyword evidence="3" id="KW-0223">Dioxygenase</keyword>
<protein>
    <submittedName>
        <fullName evidence="8">P4Hc</fullName>
    </submittedName>
</protein>
<keyword evidence="6" id="KW-0812">Transmembrane</keyword>
<dbReference type="InterPro" id="IPR005123">
    <property type="entry name" value="Oxoglu/Fe-dep_dioxygenase_dom"/>
</dbReference>
<dbReference type="PANTHER" id="PTHR10869:SF229">
    <property type="entry name" value="PROLYL 4-HYDROXYLASE ALPHA SUBUNIT DOMAIN-CONTAINING PROTEIN"/>
    <property type="match status" value="1"/>
</dbReference>
<evidence type="ECO:0000256" key="5">
    <source>
        <dbReference type="ARBA" id="ARBA00023004"/>
    </source>
</evidence>
<dbReference type="AlphaFoldDB" id="A0A9N8D6F1"/>
<dbReference type="Pfam" id="PF13640">
    <property type="entry name" value="2OG-FeII_Oxy_3"/>
    <property type="match status" value="1"/>
</dbReference>
<dbReference type="InterPro" id="IPR044862">
    <property type="entry name" value="Pro_4_hyd_alph_FE2OG_OXY"/>
</dbReference>
<dbReference type="GO" id="GO:0004656">
    <property type="term" value="F:procollagen-proline 4-dioxygenase activity"/>
    <property type="evidence" value="ECO:0007669"/>
    <property type="project" value="TreeGrafter"/>
</dbReference>
<dbReference type="GO" id="GO:0031418">
    <property type="term" value="F:L-ascorbic acid binding"/>
    <property type="evidence" value="ECO:0007669"/>
    <property type="project" value="InterPro"/>
</dbReference>
<sequence length="327" mass="35718">MAVSVICLAGTTESFTSRPSASPSSASRLWETVPRSFRVPQDIATKVLSEDPLVYIIPNLLSPEECQSYQDHVLALQETGRTMTQSNPPQVSLEASKLWPLPFLSLGAGIPPLIRLWQESESSAPTLDQALAVMMPPIVIALCASVILAYGVILPLIQKLSATRSRTSQAMALNKDLPDEDMQFCRDLVQRVSHYTGHPWHAWEAPVVTRYDPGAIFARHGDASPTLGTEWSDQGGQRVVTCICYLNTLVEGGGETSFDQLGIDVPPQQGDALVFFPADPNTLRADPRTTHESLPPQQEKWIVQMFGRIGPRVPPPLGLPDSFASLL</sequence>
<comment type="caution">
    <text evidence="8">The sequence shown here is derived from an EMBL/GenBank/DDBJ whole genome shotgun (WGS) entry which is preliminary data.</text>
</comment>
<dbReference type="PANTHER" id="PTHR10869">
    <property type="entry name" value="PROLYL 4-HYDROXYLASE ALPHA SUBUNIT"/>
    <property type="match status" value="1"/>
</dbReference>
<dbReference type="GO" id="GO:0005506">
    <property type="term" value="F:iron ion binding"/>
    <property type="evidence" value="ECO:0007669"/>
    <property type="project" value="InterPro"/>
</dbReference>
<dbReference type="Proteomes" id="UP001153069">
    <property type="component" value="Unassembled WGS sequence"/>
</dbReference>
<keyword evidence="2" id="KW-0479">Metal-binding</keyword>
<dbReference type="SMART" id="SM00702">
    <property type="entry name" value="P4Hc"/>
    <property type="match status" value="1"/>
</dbReference>
<evidence type="ECO:0000259" key="7">
    <source>
        <dbReference type="PROSITE" id="PS51471"/>
    </source>
</evidence>
<proteinExistence type="predicted"/>
<gene>
    <name evidence="8" type="ORF">SEMRO_12_G009330.1</name>
</gene>
<name>A0A9N8D6F1_9STRA</name>
<dbReference type="EMBL" id="CAICTM010000012">
    <property type="protein sequence ID" value="CAB9496974.1"/>
    <property type="molecule type" value="Genomic_DNA"/>
</dbReference>
<dbReference type="InterPro" id="IPR045054">
    <property type="entry name" value="P4HA-like"/>
</dbReference>
<evidence type="ECO:0000256" key="6">
    <source>
        <dbReference type="SAM" id="Phobius"/>
    </source>
</evidence>
<dbReference type="PROSITE" id="PS51471">
    <property type="entry name" value="FE2OG_OXY"/>
    <property type="match status" value="1"/>
</dbReference>
<comment type="cofactor">
    <cofactor evidence="1">
        <name>L-ascorbate</name>
        <dbReference type="ChEBI" id="CHEBI:38290"/>
    </cofactor>
</comment>
<evidence type="ECO:0000313" key="8">
    <source>
        <dbReference type="EMBL" id="CAB9496974.1"/>
    </source>
</evidence>
<feature type="domain" description="Fe2OG dioxygenase" evidence="7">
    <location>
        <begin position="202"/>
        <end position="311"/>
    </location>
</feature>
<keyword evidence="6" id="KW-0472">Membrane</keyword>
<evidence type="ECO:0000256" key="1">
    <source>
        <dbReference type="ARBA" id="ARBA00001961"/>
    </source>
</evidence>
<accession>A0A9N8D6F1</accession>
<keyword evidence="9" id="KW-1185">Reference proteome</keyword>
<keyword evidence="4" id="KW-0560">Oxidoreductase</keyword>
<dbReference type="Gene3D" id="2.60.120.620">
    <property type="entry name" value="q2cbj1_9rhob like domain"/>
    <property type="match status" value="1"/>
</dbReference>
<reference evidence="8" key="1">
    <citation type="submission" date="2020-06" db="EMBL/GenBank/DDBJ databases">
        <authorList>
            <consortium name="Plant Systems Biology data submission"/>
        </authorList>
    </citation>
    <scope>NUCLEOTIDE SEQUENCE</scope>
    <source>
        <strain evidence="8">D6</strain>
    </source>
</reference>
<organism evidence="8 9">
    <name type="scientific">Seminavis robusta</name>
    <dbReference type="NCBI Taxonomy" id="568900"/>
    <lineage>
        <taxon>Eukaryota</taxon>
        <taxon>Sar</taxon>
        <taxon>Stramenopiles</taxon>
        <taxon>Ochrophyta</taxon>
        <taxon>Bacillariophyta</taxon>
        <taxon>Bacillariophyceae</taxon>
        <taxon>Bacillariophycidae</taxon>
        <taxon>Naviculales</taxon>
        <taxon>Naviculaceae</taxon>
        <taxon>Seminavis</taxon>
    </lineage>
</organism>
<evidence type="ECO:0000313" key="9">
    <source>
        <dbReference type="Proteomes" id="UP001153069"/>
    </source>
</evidence>
<dbReference type="OrthoDB" id="420380at2759"/>
<evidence type="ECO:0000256" key="4">
    <source>
        <dbReference type="ARBA" id="ARBA00023002"/>
    </source>
</evidence>
<dbReference type="GO" id="GO:0005783">
    <property type="term" value="C:endoplasmic reticulum"/>
    <property type="evidence" value="ECO:0007669"/>
    <property type="project" value="TreeGrafter"/>
</dbReference>
<evidence type="ECO:0000256" key="3">
    <source>
        <dbReference type="ARBA" id="ARBA00022964"/>
    </source>
</evidence>
<keyword evidence="6" id="KW-1133">Transmembrane helix</keyword>
<keyword evidence="5" id="KW-0408">Iron</keyword>
<feature type="transmembrane region" description="Helical" evidence="6">
    <location>
        <begin position="138"/>
        <end position="157"/>
    </location>
</feature>
<evidence type="ECO:0000256" key="2">
    <source>
        <dbReference type="ARBA" id="ARBA00022723"/>
    </source>
</evidence>